<accession>X0TGS1</accession>
<dbReference type="GO" id="GO:0005524">
    <property type="term" value="F:ATP binding"/>
    <property type="evidence" value="ECO:0007669"/>
    <property type="project" value="TreeGrafter"/>
</dbReference>
<dbReference type="InterPro" id="IPR004347">
    <property type="entry name" value="Pup_ligase/deamidase"/>
</dbReference>
<comment type="caution">
    <text evidence="1">The sequence shown here is derived from an EMBL/GenBank/DDBJ whole genome shotgun (WGS) entry which is preliminary data.</text>
</comment>
<evidence type="ECO:0000313" key="1">
    <source>
        <dbReference type="EMBL" id="GAF92753.1"/>
    </source>
</evidence>
<dbReference type="AlphaFoldDB" id="X0TGS1"/>
<dbReference type="PANTHER" id="PTHR42307">
    <property type="entry name" value="PUP DEAMIDASE/DEPUPYLASE"/>
    <property type="match status" value="1"/>
</dbReference>
<dbReference type="GO" id="GO:0019941">
    <property type="term" value="P:modification-dependent protein catabolic process"/>
    <property type="evidence" value="ECO:0007669"/>
    <property type="project" value="InterPro"/>
</dbReference>
<sequence>ALDIQREYHARAVDYLQTREPNVQLEQVVDLWGRQLDAVESQDFAKVDTEIDWVIKRKLFQRYQDRYSMEL</sequence>
<dbReference type="GO" id="GO:0010498">
    <property type="term" value="P:proteasomal protein catabolic process"/>
    <property type="evidence" value="ECO:0007669"/>
    <property type="project" value="InterPro"/>
</dbReference>
<protein>
    <recommendedName>
        <fullName evidence="2">Pup--protein ligase</fullName>
    </recommendedName>
</protein>
<name>X0TGS1_9ZZZZ</name>
<proteinExistence type="predicted"/>
<dbReference type="GO" id="GO:0070490">
    <property type="term" value="P:protein pupylation"/>
    <property type="evidence" value="ECO:0007669"/>
    <property type="project" value="TreeGrafter"/>
</dbReference>
<evidence type="ECO:0008006" key="2">
    <source>
        <dbReference type="Google" id="ProtNLM"/>
    </source>
</evidence>
<feature type="non-terminal residue" evidence="1">
    <location>
        <position position="1"/>
    </location>
</feature>
<dbReference type="Pfam" id="PF03136">
    <property type="entry name" value="Pup_ligase"/>
    <property type="match status" value="1"/>
</dbReference>
<dbReference type="PANTHER" id="PTHR42307:SF3">
    <property type="entry name" value="PUP--PROTEIN LIGASE"/>
    <property type="match status" value="1"/>
</dbReference>
<reference evidence="1" key="1">
    <citation type="journal article" date="2014" name="Front. Microbiol.">
        <title>High frequency of phylogenetically diverse reductive dehalogenase-homologous genes in deep subseafloor sedimentary metagenomes.</title>
        <authorList>
            <person name="Kawai M."/>
            <person name="Futagami T."/>
            <person name="Toyoda A."/>
            <person name="Takaki Y."/>
            <person name="Nishi S."/>
            <person name="Hori S."/>
            <person name="Arai W."/>
            <person name="Tsubouchi T."/>
            <person name="Morono Y."/>
            <person name="Uchiyama I."/>
            <person name="Ito T."/>
            <person name="Fujiyama A."/>
            <person name="Inagaki F."/>
            <person name="Takami H."/>
        </authorList>
    </citation>
    <scope>NUCLEOTIDE SEQUENCE</scope>
    <source>
        <strain evidence="1">Expedition CK06-06</strain>
    </source>
</reference>
<gene>
    <name evidence="1" type="ORF">S01H1_24284</name>
</gene>
<dbReference type="EMBL" id="BARS01014373">
    <property type="protein sequence ID" value="GAF92753.1"/>
    <property type="molecule type" value="Genomic_DNA"/>
</dbReference>
<organism evidence="1">
    <name type="scientific">marine sediment metagenome</name>
    <dbReference type="NCBI Taxonomy" id="412755"/>
    <lineage>
        <taxon>unclassified sequences</taxon>
        <taxon>metagenomes</taxon>
        <taxon>ecological metagenomes</taxon>
    </lineage>
</organism>
<feature type="non-terminal residue" evidence="1">
    <location>
        <position position="71"/>
    </location>
</feature>